<evidence type="ECO:0000256" key="5">
    <source>
        <dbReference type="ARBA" id="ARBA00023180"/>
    </source>
</evidence>
<evidence type="ECO:0000256" key="2">
    <source>
        <dbReference type="ARBA" id="ARBA00022487"/>
    </source>
</evidence>
<dbReference type="InterPro" id="IPR029058">
    <property type="entry name" value="AB_hydrolase_fold"/>
</dbReference>
<evidence type="ECO:0000256" key="1">
    <source>
        <dbReference type="ARBA" id="ARBA00005964"/>
    </source>
</evidence>
<evidence type="ECO:0000256" key="7">
    <source>
        <dbReference type="SAM" id="MobiDB-lite"/>
    </source>
</evidence>
<organism evidence="9 10">
    <name type="scientific">Popillia japonica</name>
    <name type="common">Japanese beetle</name>
    <dbReference type="NCBI Taxonomy" id="7064"/>
    <lineage>
        <taxon>Eukaryota</taxon>
        <taxon>Metazoa</taxon>
        <taxon>Ecdysozoa</taxon>
        <taxon>Arthropoda</taxon>
        <taxon>Hexapoda</taxon>
        <taxon>Insecta</taxon>
        <taxon>Pterygota</taxon>
        <taxon>Neoptera</taxon>
        <taxon>Endopterygota</taxon>
        <taxon>Coleoptera</taxon>
        <taxon>Polyphaga</taxon>
        <taxon>Scarabaeiformia</taxon>
        <taxon>Scarabaeidae</taxon>
        <taxon>Rutelinae</taxon>
        <taxon>Popillia</taxon>
    </lineage>
</organism>
<dbReference type="PANTHER" id="PTHR43142">
    <property type="entry name" value="CARBOXYLIC ESTER HYDROLASE"/>
    <property type="match status" value="1"/>
</dbReference>
<dbReference type="PANTHER" id="PTHR43142:SF1">
    <property type="entry name" value="CARBOXYLIC ESTER HYDROLASE"/>
    <property type="match status" value="1"/>
</dbReference>
<keyword evidence="4" id="KW-1015">Disulfide bond</keyword>
<accession>A0AAW1I978</accession>
<sequence length="588" mass="66470">MPKLFLHNRENCLHSQVQRRKQEKDKEVLITCRSMMGKMCKCIPKTRERQRSIDNMQVDDGQNVLQEIQPGPSTSTGTNVGTIAVPLLSPVQVDAENYFLQAPSQFPCYHQSRGQPHNRDTESSNFEEKKSCELVIEYPVQQDEIETDKTSNKSNSTDGKFSPEINLSDDEPEQSASAEQGFLSTEDDIVPGNNGMKDQVLALKWISDHIKSFGGNPDSVTLTGLSAGGASVHLHYFSPLSKGLFARGVSFSGNALTPWVLQDDPLRKAQILGTYLGCPSRKTKDLVECLKERPTRQVVESIKIMRPWLFNPFSPLGVVVEKSGSNKFLAEHPYSLLKDGRFYDVPWITSLTSEEGLYPAADYVLKRNYLSELDKRWLELAPSVLDYNYTVPDGIKDQVSAQIKEEYLKGQPISPTTYKNLIDMMSDRLFSIPAEKAAKLQAHSNKSPVYVYYFCYTGEKLESFTVHFAKQDQDDGVSHGDDMMYIFSNPHKPKPIPKLSYLDEHMKQIFINMLLSFSSTGKPVIKGVVWQPVAKDLKEPLMHLEINSPMDISMQNAGNIDRHRSMWESIPFIEDEGLLLIEKVRDDL</sequence>
<keyword evidence="5" id="KW-0325">Glycoprotein</keyword>
<proteinExistence type="inferred from homology"/>
<dbReference type="InterPro" id="IPR019826">
    <property type="entry name" value="Carboxylesterase_B_AS"/>
</dbReference>
<dbReference type="PROSITE" id="PS00122">
    <property type="entry name" value="CARBOXYLESTERASE_B_1"/>
    <property type="match status" value="1"/>
</dbReference>
<comment type="caution">
    <text evidence="9">The sequence shown here is derived from an EMBL/GenBank/DDBJ whole genome shotgun (WGS) entry which is preliminary data.</text>
</comment>
<protein>
    <recommendedName>
        <fullName evidence="6">Carboxylic ester hydrolase</fullName>
        <ecNumber evidence="6">3.1.1.-</ecNumber>
    </recommendedName>
</protein>
<evidence type="ECO:0000259" key="8">
    <source>
        <dbReference type="Pfam" id="PF00135"/>
    </source>
</evidence>
<reference evidence="9 10" key="1">
    <citation type="journal article" date="2024" name="BMC Genomics">
        <title>De novo assembly and annotation of Popillia japonica's genome with initial clues to its potential as an invasive pest.</title>
        <authorList>
            <person name="Cucini C."/>
            <person name="Boschi S."/>
            <person name="Funari R."/>
            <person name="Cardaioli E."/>
            <person name="Iannotti N."/>
            <person name="Marturano G."/>
            <person name="Paoli F."/>
            <person name="Bruttini M."/>
            <person name="Carapelli A."/>
            <person name="Frati F."/>
            <person name="Nardi F."/>
        </authorList>
    </citation>
    <scope>NUCLEOTIDE SEQUENCE [LARGE SCALE GENOMIC DNA]</scope>
    <source>
        <strain evidence="9">DMR45628</strain>
    </source>
</reference>
<dbReference type="Proteomes" id="UP001458880">
    <property type="component" value="Unassembled WGS sequence"/>
</dbReference>
<name>A0AAW1I978_POPJA</name>
<dbReference type="AlphaFoldDB" id="A0AAW1I978"/>
<dbReference type="EMBL" id="JASPKY010000772">
    <property type="protein sequence ID" value="KAK9685540.1"/>
    <property type="molecule type" value="Genomic_DNA"/>
</dbReference>
<dbReference type="SUPFAM" id="SSF53474">
    <property type="entry name" value="alpha/beta-Hydrolases"/>
    <property type="match status" value="1"/>
</dbReference>
<feature type="region of interest" description="Disordered" evidence="7">
    <location>
        <begin position="139"/>
        <end position="179"/>
    </location>
</feature>
<keyword evidence="3 6" id="KW-0378">Hydrolase</keyword>
<evidence type="ECO:0000256" key="3">
    <source>
        <dbReference type="ARBA" id="ARBA00022801"/>
    </source>
</evidence>
<dbReference type="Gene3D" id="3.40.50.1820">
    <property type="entry name" value="alpha/beta hydrolase"/>
    <property type="match status" value="1"/>
</dbReference>
<dbReference type="Pfam" id="PF00135">
    <property type="entry name" value="COesterase"/>
    <property type="match status" value="1"/>
</dbReference>
<evidence type="ECO:0000256" key="6">
    <source>
        <dbReference type="RuleBase" id="RU361235"/>
    </source>
</evidence>
<comment type="similarity">
    <text evidence="1 6">Belongs to the type-B carboxylesterase/lipase family.</text>
</comment>
<dbReference type="InterPro" id="IPR002018">
    <property type="entry name" value="CarbesteraseB"/>
</dbReference>
<evidence type="ECO:0000256" key="4">
    <source>
        <dbReference type="ARBA" id="ARBA00023157"/>
    </source>
</evidence>
<feature type="domain" description="Carboxylesterase type B" evidence="8">
    <location>
        <begin position="181"/>
        <end position="550"/>
    </location>
</feature>
<dbReference type="GO" id="GO:0052689">
    <property type="term" value="F:carboxylic ester hydrolase activity"/>
    <property type="evidence" value="ECO:0007669"/>
    <property type="project" value="UniProtKB-KW"/>
</dbReference>
<keyword evidence="2" id="KW-0719">Serine esterase</keyword>
<dbReference type="EC" id="3.1.1.-" evidence="6"/>
<keyword evidence="10" id="KW-1185">Reference proteome</keyword>
<evidence type="ECO:0000313" key="10">
    <source>
        <dbReference type="Proteomes" id="UP001458880"/>
    </source>
</evidence>
<evidence type="ECO:0000313" key="9">
    <source>
        <dbReference type="EMBL" id="KAK9685540.1"/>
    </source>
</evidence>
<gene>
    <name evidence="9" type="ORF">QE152_g37976</name>
</gene>